<sequence>MADKSCYENIIKKIEQYKTDIGIFSFFEIKNNTKKYYRISKSITGINNLNQNNFTKAHCSPCNKIFKLEDIKKYNLSFPEKLKFEDEAFWYKYVAALEPKAYIENTHYYAYRIRSGSTMDTRDKYIYDYLDITLDIINYLKSAGKENYYKSALLNLLYSPAVSDEIYNLSEENRKIVADKFYQCIYYVGDYTQEMNERIGARIYAYFIDNKFIREKYIEEIKKLSKIKYKILKPNIFSYKLKREINRIIMQIKNK</sequence>
<organism evidence="1 2">
    <name type="scientific">Mucispirillum schaedleri ASF457</name>
    <dbReference type="NCBI Taxonomy" id="1379858"/>
    <lineage>
        <taxon>Bacteria</taxon>
        <taxon>Pseudomonadati</taxon>
        <taxon>Deferribacterota</taxon>
        <taxon>Deferribacteres</taxon>
        <taxon>Deferribacterales</taxon>
        <taxon>Mucispirillaceae</taxon>
        <taxon>Mucispirillum</taxon>
    </lineage>
</organism>
<dbReference type="AlphaFoldDB" id="A0AA97LPI6"/>
<dbReference type="SUPFAM" id="SSF53448">
    <property type="entry name" value="Nucleotide-diphospho-sugar transferases"/>
    <property type="match status" value="1"/>
</dbReference>
<evidence type="ECO:0000313" key="2">
    <source>
        <dbReference type="Proteomes" id="UP000017429"/>
    </source>
</evidence>
<dbReference type="EMBL" id="CP097562">
    <property type="protein sequence ID" value="USF24302.1"/>
    <property type="molecule type" value="Genomic_DNA"/>
</dbReference>
<dbReference type="Proteomes" id="UP000017429">
    <property type="component" value="Chromosome"/>
</dbReference>
<reference evidence="1" key="3">
    <citation type="submission" date="2022-06" db="EMBL/GenBank/DDBJ databases">
        <title>Resources to Facilitate Use of the Altered Schaedler Flora (ASF) Mouse Model to Study Microbiome Function.</title>
        <authorList>
            <person name="Proctor A."/>
            <person name="Parvinroo S."/>
            <person name="Richie T."/>
            <person name="Jia X."/>
            <person name="Lee S.T.M."/>
            <person name="Karp P.D."/>
            <person name="Paley S."/>
            <person name="Kostic A.D."/>
            <person name="Pierre J.F."/>
            <person name="Wannemuehler M.J."/>
            <person name="Phillips G.J."/>
        </authorList>
    </citation>
    <scope>NUCLEOTIDE SEQUENCE</scope>
    <source>
        <strain evidence="1">ASF457</strain>
    </source>
</reference>
<reference evidence="1" key="1">
    <citation type="journal article" date="2014" name="Genome Announc.">
        <title>Draft genome sequences of the altered schaedler flora, a defined bacterial community from gnotobiotic mice.</title>
        <authorList>
            <person name="Wannemuehler M.J."/>
            <person name="Overstreet A.M."/>
            <person name="Ward D.V."/>
            <person name="Phillips G.J."/>
        </authorList>
    </citation>
    <scope>NUCLEOTIDE SEQUENCE</scope>
    <source>
        <strain evidence="1">ASF457</strain>
    </source>
</reference>
<accession>A0AA97LPI6</accession>
<evidence type="ECO:0000313" key="1">
    <source>
        <dbReference type="EMBL" id="USF24302.1"/>
    </source>
</evidence>
<protein>
    <submittedName>
        <fullName evidence="1">Uncharacterized protein</fullName>
    </submittedName>
</protein>
<gene>
    <name evidence="1" type="ORF">N508_001385</name>
</gene>
<name>A0AA97LPI6_9BACT</name>
<dbReference type="InterPro" id="IPR029044">
    <property type="entry name" value="Nucleotide-diphossugar_trans"/>
</dbReference>
<keyword evidence="2" id="KW-1185">Reference proteome</keyword>
<reference evidence="1" key="2">
    <citation type="submission" date="2022-05" db="EMBL/GenBank/DDBJ databases">
        <authorList>
            <person name="Proctor A.L."/>
            <person name="Phillips G.J."/>
            <person name="Wannemuehler M.J."/>
        </authorList>
    </citation>
    <scope>NUCLEOTIDE SEQUENCE</scope>
    <source>
        <strain evidence="1">ASF457</strain>
    </source>
</reference>
<proteinExistence type="predicted"/>
<dbReference type="KEGG" id="msch:N508_001385"/>
<dbReference type="Gene3D" id="3.90.550.10">
    <property type="entry name" value="Spore Coat Polysaccharide Biosynthesis Protein SpsA, Chain A"/>
    <property type="match status" value="1"/>
</dbReference>